<reference evidence="5 6" key="1">
    <citation type="submission" date="2017-01" db="EMBL/GenBank/DDBJ databases">
        <authorList>
            <person name="Mah S.A."/>
            <person name="Swanson W.J."/>
            <person name="Moy G.W."/>
            <person name="Vacquier V.D."/>
        </authorList>
    </citation>
    <scope>NUCLEOTIDE SEQUENCE [LARGE SCALE GENOMIC DNA]</scope>
    <source>
        <strain evidence="5 6">ASpG1</strain>
    </source>
</reference>
<keyword evidence="2 3" id="KW-0802">TPR repeat</keyword>
<evidence type="ECO:0000256" key="3">
    <source>
        <dbReference type="PROSITE-ProRule" id="PRU00339"/>
    </source>
</evidence>
<evidence type="ECO:0000256" key="1">
    <source>
        <dbReference type="ARBA" id="ARBA00022737"/>
    </source>
</evidence>
<dbReference type="PANTHER" id="PTHR45641:SF19">
    <property type="entry name" value="NEPHROCYSTIN-3"/>
    <property type="match status" value="1"/>
</dbReference>
<dbReference type="RefSeq" id="WP_076488193.1">
    <property type="nucleotide sequence ID" value="NZ_FTMS01000005.1"/>
</dbReference>
<dbReference type="PROSITE" id="PS50005">
    <property type="entry name" value="TPR"/>
    <property type="match status" value="2"/>
</dbReference>
<dbReference type="Pfam" id="PF13176">
    <property type="entry name" value="TPR_7"/>
    <property type="match status" value="1"/>
</dbReference>
<dbReference type="SMART" id="SM00028">
    <property type="entry name" value="TPR"/>
    <property type="match status" value="6"/>
</dbReference>
<evidence type="ECO:0000256" key="4">
    <source>
        <dbReference type="SAM" id="MobiDB-lite"/>
    </source>
</evidence>
<dbReference type="STRING" id="159291.SAMN05920897_10543"/>
<dbReference type="InterPro" id="IPR011990">
    <property type="entry name" value="TPR-like_helical_dom_sf"/>
</dbReference>
<keyword evidence="1" id="KW-0677">Repeat</keyword>
<dbReference type="InterPro" id="IPR019734">
    <property type="entry name" value="TPR_rpt"/>
</dbReference>
<organism evidence="5 6">
    <name type="scientific">Alkalispirochaeta americana</name>
    <dbReference type="NCBI Taxonomy" id="159291"/>
    <lineage>
        <taxon>Bacteria</taxon>
        <taxon>Pseudomonadati</taxon>
        <taxon>Spirochaetota</taxon>
        <taxon>Spirochaetia</taxon>
        <taxon>Spirochaetales</taxon>
        <taxon>Spirochaetaceae</taxon>
        <taxon>Alkalispirochaeta</taxon>
    </lineage>
</organism>
<dbReference type="AlphaFoldDB" id="A0A1N6QTN2"/>
<gene>
    <name evidence="5" type="ORF">SAMN05920897_10543</name>
</gene>
<protein>
    <submittedName>
        <fullName evidence="5">Tfp pilus assembly protein PilF</fullName>
    </submittedName>
</protein>
<dbReference type="Pfam" id="PF13424">
    <property type="entry name" value="TPR_12"/>
    <property type="match status" value="3"/>
</dbReference>
<name>A0A1N6QTN2_9SPIO</name>
<dbReference type="SUPFAM" id="SSF48452">
    <property type="entry name" value="TPR-like"/>
    <property type="match status" value="2"/>
</dbReference>
<feature type="compositionally biased region" description="Acidic residues" evidence="4">
    <location>
        <begin position="349"/>
        <end position="361"/>
    </location>
</feature>
<dbReference type="PANTHER" id="PTHR45641">
    <property type="entry name" value="TETRATRICOPEPTIDE REPEAT PROTEIN (AFU_ORTHOLOGUE AFUA_6G03870)"/>
    <property type="match status" value="1"/>
</dbReference>
<evidence type="ECO:0000256" key="2">
    <source>
        <dbReference type="ARBA" id="ARBA00022803"/>
    </source>
</evidence>
<proteinExistence type="predicted"/>
<evidence type="ECO:0000313" key="6">
    <source>
        <dbReference type="Proteomes" id="UP000186400"/>
    </source>
</evidence>
<keyword evidence="6" id="KW-1185">Reference proteome</keyword>
<feature type="repeat" description="TPR" evidence="3">
    <location>
        <begin position="192"/>
        <end position="225"/>
    </location>
</feature>
<dbReference type="Proteomes" id="UP000186400">
    <property type="component" value="Unassembled WGS sequence"/>
</dbReference>
<feature type="region of interest" description="Disordered" evidence="4">
    <location>
        <begin position="344"/>
        <end position="389"/>
    </location>
</feature>
<dbReference type="OrthoDB" id="370226at2"/>
<sequence>MHSSEIIPGSLQARNALRGHPLSSGNRSPGSFPARIVPVLATLILAILLSISLGGCSSKPATPEFETARKNQAARYAEFGNKQISLGNYDLALRFFTLALEENTAVDHLSGIAQAHNSLGRVYLAVGDLQEAQERFETALDFAGLAQHQEVRMQAQVNLGVTLLQSGENQRARALFQEALGAVETGEAPSNAILYHSIATLHAREGAFERARQYLEKARDMNKEDGLWAELASNHYMLASVASRQGQYQEALQEAYQALAYDKRAENSPGIAENLFALGVIHERLSRDREAYQYHLRALRVYLAIRNRSGAIRSLENLEQVASRLGRDEEALSFHQQRKQLILVPPEELTPEEQSLEDLAGEEPPLPLPSREYQRPSPDMTEKEEDPSP</sequence>
<evidence type="ECO:0000313" key="5">
    <source>
        <dbReference type="EMBL" id="SIQ19925.1"/>
    </source>
</evidence>
<dbReference type="Gene3D" id="1.25.40.10">
    <property type="entry name" value="Tetratricopeptide repeat domain"/>
    <property type="match status" value="1"/>
</dbReference>
<dbReference type="EMBL" id="FTMS01000005">
    <property type="protein sequence ID" value="SIQ19925.1"/>
    <property type="molecule type" value="Genomic_DNA"/>
</dbReference>
<accession>A0A1N6QTN2</accession>
<feature type="repeat" description="TPR" evidence="3">
    <location>
        <begin position="113"/>
        <end position="146"/>
    </location>
</feature>